<evidence type="ECO:0000259" key="2">
    <source>
        <dbReference type="Pfam" id="PF22124"/>
    </source>
</evidence>
<dbReference type="PANTHER" id="PTHR31084:SF0">
    <property type="entry name" value="ALPHA-L-FUCOSIDASE 2"/>
    <property type="match status" value="1"/>
</dbReference>
<feature type="region of interest" description="Disordered" evidence="1">
    <location>
        <begin position="192"/>
        <end position="214"/>
    </location>
</feature>
<keyword evidence="4" id="KW-1185">Reference proteome</keyword>
<evidence type="ECO:0000256" key="1">
    <source>
        <dbReference type="SAM" id="MobiDB-lite"/>
    </source>
</evidence>
<dbReference type="PANTHER" id="PTHR31084">
    <property type="entry name" value="ALPHA-L-FUCOSIDASE 2"/>
    <property type="match status" value="1"/>
</dbReference>
<feature type="domain" description="Glycosyl hydrolase family 95 catalytic" evidence="2">
    <location>
        <begin position="299"/>
        <end position="614"/>
    </location>
</feature>
<dbReference type="InterPro" id="IPR006311">
    <property type="entry name" value="TAT_signal"/>
</dbReference>
<name>A0ABS5A9G4_9PSEU</name>
<reference evidence="3 4" key="1">
    <citation type="submission" date="2021-03" db="EMBL/GenBank/DDBJ databases">
        <title>Sequencing the genomes of 1000 actinobacteria strains.</title>
        <authorList>
            <person name="Klenk H.-P."/>
        </authorList>
    </citation>
    <scope>NUCLEOTIDE SEQUENCE [LARGE SCALE GENOMIC DNA]</scope>
    <source>
        <strain evidence="3 4">DSM 44580</strain>
    </source>
</reference>
<gene>
    <name evidence="3" type="ORF">JOF53_002082</name>
</gene>
<comment type="caution">
    <text evidence="3">The sequence shown here is derived from an EMBL/GenBank/DDBJ whole genome shotgun (WGS) entry which is preliminary data.</text>
</comment>
<evidence type="ECO:0000313" key="4">
    <source>
        <dbReference type="Proteomes" id="UP001519363"/>
    </source>
</evidence>
<dbReference type="SUPFAM" id="SSF48208">
    <property type="entry name" value="Six-hairpin glycosidases"/>
    <property type="match status" value="1"/>
</dbReference>
<dbReference type="Proteomes" id="UP001519363">
    <property type="component" value="Unassembled WGS sequence"/>
</dbReference>
<dbReference type="Gene3D" id="1.50.10.10">
    <property type="match status" value="1"/>
</dbReference>
<protein>
    <recommendedName>
        <fullName evidence="2">Glycosyl hydrolase family 95 catalytic domain-containing protein</fullName>
    </recommendedName>
</protein>
<evidence type="ECO:0000313" key="3">
    <source>
        <dbReference type="EMBL" id="MBP2473210.1"/>
    </source>
</evidence>
<organism evidence="3 4">
    <name type="scientific">Crossiella equi</name>
    <dbReference type="NCBI Taxonomy" id="130796"/>
    <lineage>
        <taxon>Bacteria</taxon>
        <taxon>Bacillati</taxon>
        <taxon>Actinomycetota</taxon>
        <taxon>Actinomycetes</taxon>
        <taxon>Pseudonocardiales</taxon>
        <taxon>Pseudonocardiaceae</taxon>
        <taxon>Crossiella</taxon>
    </lineage>
</organism>
<feature type="compositionally biased region" description="Basic and acidic residues" evidence="1">
    <location>
        <begin position="194"/>
        <end position="204"/>
    </location>
</feature>
<dbReference type="RefSeq" id="WP_209706708.1">
    <property type="nucleotide sequence ID" value="NZ_JAGIOO010000001.1"/>
</dbReference>
<dbReference type="Pfam" id="PF22124">
    <property type="entry name" value="Glyco_hydro_95_cat"/>
    <property type="match status" value="1"/>
</dbReference>
<dbReference type="EMBL" id="JAGIOO010000001">
    <property type="protein sequence ID" value="MBP2473210.1"/>
    <property type="molecule type" value="Genomic_DNA"/>
</dbReference>
<dbReference type="InterPro" id="IPR012341">
    <property type="entry name" value="6hp_glycosidase-like_sf"/>
</dbReference>
<proteinExistence type="predicted"/>
<sequence length="953" mass="105530">MDQGSAGLSRRGFLGAAVAGPLVLGGRAEAGPAAEGAGVDNRMRTDRAWATFLADQDLRWARLPRTWYEGPFLGNGFLATSVYREPGANALRLTVDHSQVQDHRPRFGNEWGVARLPVGKLLLTPVGTITAVDWRLDLWQAELRGSVTTDRGRLDLHLTVHSVRSVLRLEVRRGPGERDARVSFHAAEALSPRTVREDPPKDFPRNPPPVTEPGGDLTLVTQAMVAGGQTATAYRETRTGDTTRLLLTVAHSHPDTTAAQFARTALRRAQRTPDAELLREHRAWWHDCYRRSFLSIPDGLLQSFYWIQLYKLASASRATGPVMATTGPWLEPTPWPSVWWNLNAQLQYWPVHGSGHPELDPIPRTLATHKQTLVTGLRPEYRHDSMGLRRSTDAQFEDAGLLGVPGTTSPDPEVGDLPWLLHNVWLTYRHSMDERVLREVLYPVLRRAVNYYLHFLTPGADGRLHLPPTFSPEYGSAPDCNYDLALLRWSCQTLLETVRLLRVHDELAPKWQEVLDRLVDYPVDANGFMIGAGVPFAKSHRHYSHLLMVYPLYLVTAEQPEHRELVDRSLRHWIGFEGALRGYSFTGAASISAQFGRGEDALGYLRELVARFLQPNTMYYEAGPVIETPLSGMQSLHDMLCQSWGGLIRVFPAVPAGWADVTLHDFRTEGAFLLTAVRRGGRTEFVRLRSLAGAPCRVRTGIPGRLTVRDGHGRPLRHRVRPDGVLDIELRRGEEAVVHAAGARPDLSVAPVTVTEPAAPWGLPALPPGGDTVRVDLEPHHTNDAITNEFYLGDGDFDGTGRTYPSGQLPQNGALTNDGIPFTFTNGHEGTRNNVLAAGQTIPLPEGAYTRLHVLGASDNGNTDAQATLHYTDGTAATVRLALTDWLTSAAFGESEAVRTNQIHDRTGPRPRRASVFHQVLPVDPARRLRALTLPTTTRPRAHVFALTLEKVR</sequence>
<dbReference type="PROSITE" id="PS51318">
    <property type="entry name" value="TAT"/>
    <property type="match status" value="1"/>
</dbReference>
<dbReference type="InterPro" id="IPR008928">
    <property type="entry name" value="6-hairpin_glycosidase_sf"/>
</dbReference>
<accession>A0ABS5A9G4</accession>
<dbReference type="InterPro" id="IPR054363">
    <property type="entry name" value="GH95_cat"/>
</dbReference>